<protein>
    <submittedName>
        <fullName evidence="1">Uncharacterized protein</fullName>
    </submittedName>
</protein>
<sequence>MMRGPFIPPQPDYMVGKVRQVNHLELGEVVEKPNIFNSLVTYERVFKKVFPSVQDIHYFQHW</sequence>
<keyword evidence="2" id="KW-1185">Reference proteome</keyword>
<accession>A0A0B1RRV6</accession>
<organism evidence="1 2">
    <name type="scientific">Oesophagostomum dentatum</name>
    <name type="common">Nodular worm</name>
    <dbReference type="NCBI Taxonomy" id="61180"/>
    <lineage>
        <taxon>Eukaryota</taxon>
        <taxon>Metazoa</taxon>
        <taxon>Ecdysozoa</taxon>
        <taxon>Nematoda</taxon>
        <taxon>Chromadorea</taxon>
        <taxon>Rhabditida</taxon>
        <taxon>Rhabditina</taxon>
        <taxon>Rhabditomorpha</taxon>
        <taxon>Strongyloidea</taxon>
        <taxon>Strongylidae</taxon>
        <taxon>Oesophagostomum</taxon>
    </lineage>
</organism>
<dbReference type="AlphaFoldDB" id="A0A0B1RRV6"/>
<dbReference type="Proteomes" id="UP000053660">
    <property type="component" value="Unassembled WGS sequence"/>
</dbReference>
<dbReference type="EMBL" id="KN612400">
    <property type="protein sequence ID" value="KHJ75788.1"/>
    <property type="molecule type" value="Genomic_DNA"/>
</dbReference>
<proteinExistence type="predicted"/>
<dbReference type="OrthoDB" id="5858028at2759"/>
<evidence type="ECO:0000313" key="2">
    <source>
        <dbReference type="Proteomes" id="UP000053660"/>
    </source>
</evidence>
<gene>
    <name evidence="1" type="ORF">OESDEN_24596</name>
</gene>
<reference evidence="1 2" key="1">
    <citation type="submission" date="2014-03" db="EMBL/GenBank/DDBJ databases">
        <title>Draft genome of the hookworm Oesophagostomum dentatum.</title>
        <authorList>
            <person name="Mitreva M."/>
        </authorList>
    </citation>
    <scope>NUCLEOTIDE SEQUENCE [LARGE SCALE GENOMIC DNA]</scope>
    <source>
        <strain evidence="1 2">OD-Hann</strain>
    </source>
</reference>
<name>A0A0B1RRV6_OESDE</name>
<evidence type="ECO:0000313" key="1">
    <source>
        <dbReference type="EMBL" id="KHJ75788.1"/>
    </source>
</evidence>